<dbReference type="InterPro" id="IPR052898">
    <property type="entry name" value="ACAD10-like"/>
</dbReference>
<proteinExistence type="predicted"/>
<dbReference type="AlphaFoldDB" id="A0A4V3WU78"/>
<dbReference type="Proteomes" id="UP000307380">
    <property type="component" value="Unassembled WGS sequence"/>
</dbReference>
<keyword evidence="2" id="KW-0808">Transferase</keyword>
<comment type="caution">
    <text evidence="2">The sequence shown here is derived from an EMBL/GenBank/DDBJ whole genome shotgun (WGS) entry which is preliminary data.</text>
</comment>
<dbReference type="InterPro" id="IPR041726">
    <property type="entry name" value="ACAD10_11_N"/>
</dbReference>
<feature type="domain" description="Aminoglycoside phosphotransferase" evidence="1">
    <location>
        <begin position="24"/>
        <end position="254"/>
    </location>
</feature>
<protein>
    <submittedName>
        <fullName evidence="2">Phosphotransferase family protein</fullName>
    </submittedName>
</protein>
<accession>A0A4V3WU78</accession>
<dbReference type="Gene3D" id="3.30.200.20">
    <property type="entry name" value="Phosphorylase Kinase, domain 1"/>
    <property type="match status" value="1"/>
</dbReference>
<dbReference type="InterPro" id="IPR002575">
    <property type="entry name" value="Aminoglycoside_PTrfase"/>
</dbReference>
<keyword evidence="3" id="KW-1185">Reference proteome</keyword>
<dbReference type="SUPFAM" id="SSF56112">
    <property type="entry name" value="Protein kinase-like (PK-like)"/>
    <property type="match status" value="1"/>
</dbReference>
<evidence type="ECO:0000313" key="2">
    <source>
        <dbReference type="EMBL" id="THG34597.1"/>
    </source>
</evidence>
<dbReference type="PANTHER" id="PTHR47829:SF1">
    <property type="entry name" value="HAD FAMILY PHOSPHATASE"/>
    <property type="match status" value="1"/>
</dbReference>
<dbReference type="OrthoDB" id="3806873at2"/>
<evidence type="ECO:0000259" key="1">
    <source>
        <dbReference type="Pfam" id="PF01636"/>
    </source>
</evidence>
<dbReference type="PANTHER" id="PTHR47829">
    <property type="entry name" value="HYDROLASE, PUTATIVE (AFU_ORTHOLOGUE AFUA_1G12880)-RELATED"/>
    <property type="match status" value="1"/>
</dbReference>
<dbReference type="EMBL" id="SSSN01000005">
    <property type="protein sequence ID" value="THG34597.1"/>
    <property type="molecule type" value="Genomic_DNA"/>
</dbReference>
<reference evidence="2 3" key="1">
    <citation type="submission" date="2019-04" db="EMBL/GenBank/DDBJ databases">
        <authorList>
            <person name="Jiang L."/>
        </authorList>
    </citation>
    <scope>NUCLEOTIDE SEQUENCE [LARGE SCALE GENOMIC DNA]</scope>
    <source>
        <strain evidence="2 3">YIM 131861</strain>
    </source>
</reference>
<evidence type="ECO:0000313" key="3">
    <source>
        <dbReference type="Proteomes" id="UP000307380"/>
    </source>
</evidence>
<dbReference type="Gene3D" id="3.90.1200.10">
    <property type="match status" value="1"/>
</dbReference>
<organism evidence="2 3">
    <name type="scientific">Orlajensenia flava</name>
    <dbReference type="NCBI Taxonomy" id="2565934"/>
    <lineage>
        <taxon>Bacteria</taxon>
        <taxon>Bacillati</taxon>
        <taxon>Actinomycetota</taxon>
        <taxon>Actinomycetes</taxon>
        <taxon>Micrococcales</taxon>
        <taxon>Microbacteriaceae</taxon>
        <taxon>Orlajensenia</taxon>
    </lineage>
</organism>
<dbReference type="InterPro" id="IPR011009">
    <property type="entry name" value="Kinase-like_dom_sf"/>
</dbReference>
<dbReference type="CDD" id="cd05154">
    <property type="entry name" value="ACAD10_11_N-like"/>
    <property type="match status" value="1"/>
</dbReference>
<gene>
    <name evidence="2" type="ORF">E6C70_09040</name>
</gene>
<dbReference type="GO" id="GO:0016740">
    <property type="term" value="F:transferase activity"/>
    <property type="evidence" value="ECO:0007669"/>
    <property type="project" value="UniProtKB-KW"/>
</dbReference>
<dbReference type="Pfam" id="PF01636">
    <property type="entry name" value="APH"/>
    <property type="match status" value="1"/>
</dbReference>
<sequence length="345" mass="37455">MDVPGLTRWLEDAHPELAHAPLTATVIAGGRSNLTYRVDGARMPLVLRRPPLGHVLASAHDMRREHRIISALAGSAVPVPPAIAFVDDTDADRVTGTPFFVMALVEGRVLAHPSQNRHYRPAGLHHLGIELAQTLADLHAIDPASIGLADFGRPEGYLERQLRTWRRQYDASRSRELPRLDALQDALGERMPASQRSGLVHGDYRLDNALVGDDDDGPRIAAILDWEMSTIGDPLVDLGMFGLYWTIADLPGALGLMPSAVDTSAGYPSFDELVDAYAAREGTSVPDLGWYRAFAAYKLAVIAEGIHLRWQAGETVGEGFDRIGALVDPLAGEGIARLYSSTGRH</sequence>
<name>A0A4V3WU78_9MICO</name>